<comment type="caution">
    <text evidence="2">The sequence shown here is derived from an EMBL/GenBank/DDBJ whole genome shotgun (WGS) entry which is preliminary data.</text>
</comment>
<dbReference type="Proteomes" id="UP000195105">
    <property type="component" value="Unassembled WGS sequence"/>
</dbReference>
<organism evidence="2 3">
    <name type="scientific">Streptomyces swartbergensis</name>
    <dbReference type="NCBI Taxonomy" id="487165"/>
    <lineage>
        <taxon>Bacteria</taxon>
        <taxon>Bacillati</taxon>
        <taxon>Actinomycetota</taxon>
        <taxon>Actinomycetes</taxon>
        <taxon>Kitasatosporales</taxon>
        <taxon>Streptomycetaceae</taxon>
        <taxon>Streptomyces</taxon>
    </lineage>
</organism>
<feature type="region of interest" description="Disordered" evidence="1">
    <location>
        <begin position="69"/>
        <end position="93"/>
    </location>
</feature>
<evidence type="ECO:0000313" key="3">
    <source>
        <dbReference type="Proteomes" id="UP000195105"/>
    </source>
</evidence>
<protein>
    <submittedName>
        <fullName evidence="2">Uncharacterized protein</fullName>
    </submittedName>
</protein>
<evidence type="ECO:0000313" key="2">
    <source>
        <dbReference type="EMBL" id="OUD03332.1"/>
    </source>
</evidence>
<dbReference type="AlphaFoldDB" id="A0A243S702"/>
<dbReference type="EMBL" id="NGFN01000043">
    <property type="protein sequence ID" value="OUD03332.1"/>
    <property type="molecule type" value="Genomic_DNA"/>
</dbReference>
<name>A0A243S702_9ACTN</name>
<sequence length="93" mass="10622">MDRVTTEQLTLDMPAAPEPAARTYWEHRGPNQWEPVTVRTRYAVPVPPPNVPFPHLHLGRTAPRNVLVERADGSRDVRPVRLLRTKQPRGRDG</sequence>
<feature type="compositionally biased region" description="Basic and acidic residues" evidence="1">
    <location>
        <begin position="69"/>
        <end position="79"/>
    </location>
</feature>
<feature type="compositionally biased region" description="Basic residues" evidence="1">
    <location>
        <begin position="81"/>
        <end position="93"/>
    </location>
</feature>
<proteinExistence type="predicted"/>
<evidence type="ECO:0000256" key="1">
    <source>
        <dbReference type="SAM" id="MobiDB-lite"/>
    </source>
</evidence>
<keyword evidence="3" id="KW-1185">Reference proteome</keyword>
<accession>A0A243S702</accession>
<reference evidence="2 3" key="1">
    <citation type="submission" date="2017-05" db="EMBL/GenBank/DDBJ databases">
        <title>Biotechnological potential of actinobacteria isolated from South African environments.</title>
        <authorList>
            <person name="Le Roes-Hill M."/>
            <person name="Prins A."/>
            <person name="Durrell K.A."/>
        </authorList>
    </citation>
    <scope>NUCLEOTIDE SEQUENCE [LARGE SCALE GENOMIC DNA]</scope>
    <source>
        <strain evidence="2 3">HMC13</strain>
    </source>
</reference>
<gene>
    <name evidence="2" type="ORF">CA983_10000</name>
</gene>